<feature type="non-terminal residue" evidence="1">
    <location>
        <position position="1"/>
    </location>
</feature>
<dbReference type="Gene3D" id="3.30.70.1660">
    <property type="match status" value="1"/>
</dbReference>
<proteinExistence type="predicted"/>
<accession>T1AH47</accession>
<protein>
    <submittedName>
        <fullName evidence="1">Peptide chain release factor 1</fullName>
    </submittedName>
</protein>
<gene>
    <name evidence="1" type="ORF">B2A_05222</name>
</gene>
<dbReference type="EMBL" id="AUZZ01003604">
    <property type="protein sequence ID" value="EQD56497.1"/>
    <property type="molecule type" value="Genomic_DNA"/>
</dbReference>
<name>T1AH47_9ZZZZ</name>
<dbReference type="AlphaFoldDB" id="T1AH47"/>
<dbReference type="SUPFAM" id="SSF75620">
    <property type="entry name" value="Release factor"/>
    <property type="match status" value="1"/>
</dbReference>
<organism evidence="1">
    <name type="scientific">mine drainage metagenome</name>
    <dbReference type="NCBI Taxonomy" id="410659"/>
    <lineage>
        <taxon>unclassified sequences</taxon>
        <taxon>metagenomes</taxon>
        <taxon>ecological metagenomes</taxon>
    </lineage>
</organism>
<reference evidence="1" key="1">
    <citation type="submission" date="2013-08" db="EMBL/GenBank/DDBJ databases">
        <authorList>
            <person name="Mendez C."/>
            <person name="Richter M."/>
            <person name="Ferrer M."/>
            <person name="Sanchez J."/>
        </authorList>
    </citation>
    <scope>NUCLEOTIDE SEQUENCE</scope>
</reference>
<sequence length="46" mass="5150">GRVTDHRINLTLYRLQDVIEGDFGELSDALLRADVAEQLQQLAQPA</sequence>
<reference evidence="1" key="2">
    <citation type="journal article" date="2014" name="ISME J.">
        <title>Microbial stratification in low pH oxic and suboxic macroscopic growths along an acid mine drainage.</title>
        <authorList>
            <person name="Mendez-Garcia C."/>
            <person name="Mesa V."/>
            <person name="Sprenger R.R."/>
            <person name="Richter M."/>
            <person name="Diez M.S."/>
            <person name="Solano J."/>
            <person name="Bargiela R."/>
            <person name="Golyshina O.V."/>
            <person name="Manteca A."/>
            <person name="Ramos J.L."/>
            <person name="Gallego J.R."/>
            <person name="Llorente I."/>
            <person name="Martins Dos Santos V.A."/>
            <person name="Jensen O.N."/>
            <person name="Pelaez A.I."/>
            <person name="Sanchez J."/>
            <person name="Ferrer M."/>
        </authorList>
    </citation>
    <scope>NUCLEOTIDE SEQUENCE</scope>
</reference>
<evidence type="ECO:0000313" key="1">
    <source>
        <dbReference type="EMBL" id="EQD56497.1"/>
    </source>
</evidence>
<dbReference type="InterPro" id="IPR045853">
    <property type="entry name" value="Pep_chain_release_fac_I_sf"/>
</dbReference>
<comment type="caution">
    <text evidence="1">The sequence shown here is derived from an EMBL/GenBank/DDBJ whole genome shotgun (WGS) entry which is preliminary data.</text>
</comment>